<dbReference type="RefSeq" id="WP_066064645.1">
    <property type="nucleotide sequence ID" value="NZ_CP013015.1"/>
</dbReference>
<dbReference type="Proteomes" id="UP000070560">
    <property type="component" value="Chromosome"/>
</dbReference>
<name>A0A7U4QLU7_DESA2</name>
<evidence type="ECO:0000313" key="1">
    <source>
        <dbReference type="EMBL" id="AMM41732.1"/>
    </source>
</evidence>
<dbReference type="OrthoDB" id="2325342at2"/>
<dbReference type="KEGG" id="daw:HS1_001938"/>
<dbReference type="EMBL" id="CP013015">
    <property type="protein sequence ID" value="AMM41732.1"/>
    <property type="molecule type" value="Genomic_DNA"/>
</dbReference>
<protein>
    <submittedName>
        <fullName evidence="1">Transposase IS4 family protein</fullName>
    </submittedName>
</protein>
<proteinExistence type="predicted"/>
<evidence type="ECO:0000313" key="2">
    <source>
        <dbReference type="Proteomes" id="UP000070560"/>
    </source>
</evidence>
<sequence>MYSEIKLISKVKAQITKFSHKVSRSFKKPKGKSIHQMIYGIQAAKDVNLSNIARALNEDISLIKTECRLSRQISREDFSEQLNEEIIKYGALPAVRQE</sequence>
<accession>A0A7U4QLU7</accession>
<dbReference type="AlphaFoldDB" id="A0A7U4QLU7"/>
<keyword evidence="2" id="KW-1185">Reference proteome</keyword>
<gene>
    <name evidence="1" type="ORF">HS1_001938</name>
</gene>
<organism evidence="1 2">
    <name type="scientific">Desulfofervidus auxilii</name>
    <dbReference type="NCBI Taxonomy" id="1621989"/>
    <lineage>
        <taxon>Bacteria</taxon>
        <taxon>Pseudomonadati</taxon>
        <taxon>Thermodesulfobacteriota</taxon>
        <taxon>Candidatus Desulfofervidia</taxon>
        <taxon>Candidatus Desulfofervidales</taxon>
        <taxon>Candidatus Desulfofervidaceae</taxon>
        <taxon>Candidatus Desulfofervidus</taxon>
    </lineage>
</organism>
<reference evidence="1 2" key="1">
    <citation type="submission" date="2015-10" db="EMBL/GenBank/DDBJ databases">
        <title>Candidatus Desulfofervidus auxilii, a hydrogenotrophic sulfate-reducing bacterium involved in the thermophilic anaerobic oxidation of methane.</title>
        <authorList>
            <person name="Krukenberg V."/>
            <person name="Richter M."/>
            <person name="Wegener G."/>
        </authorList>
    </citation>
    <scope>NUCLEOTIDE SEQUENCE [LARGE SCALE GENOMIC DNA]</scope>
    <source>
        <strain evidence="1 2">HS1</strain>
    </source>
</reference>